<proteinExistence type="predicted"/>
<accession>A0A813JU35</accession>
<protein>
    <submittedName>
        <fullName evidence="2">Uncharacterized protein</fullName>
    </submittedName>
</protein>
<feature type="region of interest" description="Disordered" evidence="1">
    <location>
        <begin position="155"/>
        <end position="176"/>
    </location>
</feature>
<organism evidence="2 3">
    <name type="scientific">Polarella glacialis</name>
    <name type="common">Dinoflagellate</name>
    <dbReference type="NCBI Taxonomy" id="89957"/>
    <lineage>
        <taxon>Eukaryota</taxon>
        <taxon>Sar</taxon>
        <taxon>Alveolata</taxon>
        <taxon>Dinophyceae</taxon>
        <taxon>Suessiales</taxon>
        <taxon>Suessiaceae</taxon>
        <taxon>Polarella</taxon>
    </lineage>
</organism>
<gene>
    <name evidence="2" type="ORF">PGLA2088_LOCUS23481</name>
</gene>
<name>A0A813JU35_POLGL</name>
<comment type="caution">
    <text evidence="2">The sequence shown here is derived from an EMBL/GenBank/DDBJ whole genome shotgun (WGS) entry which is preliminary data.</text>
</comment>
<dbReference type="EMBL" id="CAJNNW010026197">
    <property type="protein sequence ID" value="CAE8683497.1"/>
    <property type="molecule type" value="Genomic_DNA"/>
</dbReference>
<dbReference type="AlphaFoldDB" id="A0A813JU35"/>
<evidence type="ECO:0000256" key="1">
    <source>
        <dbReference type="SAM" id="MobiDB-lite"/>
    </source>
</evidence>
<sequence length="176" mass="18682">MQKRSPGWGFGSTPRSLGLSCEGSNSKEKTSPFGQSGQMDSMSFSRSPRYGFGSAPRALRIPGGVAAPPDHDRGDPKSKGRKPGDDASSFRSTSSCMTGPSFTVPPPWRELAGDRQLMSPGPGSYTCYPQEAVTRLRGGFGSAARWVVGLRTTTPGKRMSGALETSGRCLQDTRST</sequence>
<feature type="region of interest" description="Disordered" evidence="1">
    <location>
        <begin position="1"/>
        <end position="123"/>
    </location>
</feature>
<reference evidence="2" key="1">
    <citation type="submission" date="2021-02" db="EMBL/GenBank/DDBJ databases">
        <authorList>
            <person name="Dougan E. K."/>
            <person name="Rhodes N."/>
            <person name="Thang M."/>
            <person name="Chan C."/>
        </authorList>
    </citation>
    <scope>NUCLEOTIDE SEQUENCE</scope>
</reference>
<evidence type="ECO:0000313" key="2">
    <source>
        <dbReference type="EMBL" id="CAE8683497.1"/>
    </source>
</evidence>
<feature type="compositionally biased region" description="Basic and acidic residues" evidence="1">
    <location>
        <begin position="69"/>
        <end position="85"/>
    </location>
</feature>
<dbReference type="Proteomes" id="UP000626109">
    <property type="component" value="Unassembled WGS sequence"/>
</dbReference>
<feature type="compositionally biased region" description="Polar residues" evidence="1">
    <location>
        <begin position="89"/>
        <end position="101"/>
    </location>
</feature>
<feature type="compositionally biased region" description="Polar residues" evidence="1">
    <location>
        <begin position="32"/>
        <end position="46"/>
    </location>
</feature>
<evidence type="ECO:0000313" key="3">
    <source>
        <dbReference type="Proteomes" id="UP000626109"/>
    </source>
</evidence>